<keyword evidence="6" id="KW-1185">Reference proteome</keyword>
<dbReference type="EMBL" id="JBANMG010000006">
    <property type="protein sequence ID" value="KAK6951929.1"/>
    <property type="molecule type" value="Genomic_DNA"/>
</dbReference>
<dbReference type="GO" id="GO:0071821">
    <property type="term" value="C:FANCM-MHF complex"/>
    <property type="evidence" value="ECO:0007669"/>
    <property type="project" value="InterPro"/>
</dbReference>
<dbReference type="Pfam" id="PF15630">
    <property type="entry name" value="CENP-S"/>
    <property type="match status" value="1"/>
</dbReference>
<comment type="similarity">
    <text evidence="1">Belongs to the TAF9 family. CENP-S/MHF1 subfamily.</text>
</comment>
<evidence type="ECO:0000313" key="5">
    <source>
        <dbReference type="EMBL" id="KAK6951929.1"/>
    </source>
</evidence>
<dbReference type="PANTHER" id="PTHR22980">
    <property type="entry name" value="CORTISTATIN"/>
    <property type="match status" value="1"/>
</dbReference>
<evidence type="ECO:0008006" key="7">
    <source>
        <dbReference type="Google" id="ProtNLM"/>
    </source>
</evidence>
<proteinExistence type="inferred from homology"/>
<comment type="caution">
    <text evidence="5">The sequence shown here is derived from an EMBL/GenBank/DDBJ whole genome shotgun (WGS) entry which is preliminary data.</text>
</comment>
<evidence type="ECO:0000256" key="1">
    <source>
        <dbReference type="ARBA" id="ARBA00006612"/>
    </source>
</evidence>
<evidence type="ECO:0000256" key="3">
    <source>
        <dbReference type="ARBA" id="ARBA00023125"/>
    </source>
</evidence>
<organism evidence="5 6">
    <name type="scientific">Daldinia eschscholtzii</name>
    <dbReference type="NCBI Taxonomy" id="292717"/>
    <lineage>
        <taxon>Eukaryota</taxon>
        <taxon>Fungi</taxon>
        <taxon>Dikarya</taxon>
        <taxon>Ascomycota</taxon>
        <taxon>Pezizomycotina</taxon>
        <taxon>Sordariomycetes</taxon>
        <taxon>Xylariomycetidae</taxon>
        <taxon>Xylariales</taxon>
        <taxon>Hypoxylaceae</taxon>
        <taxon>Daldinia</taxon>
    </lineage>
</organism>
<dbReference type="GO" id="GO:0003677">
    <property type="term" value="F:DNA binding"/>
    <property type="evidence" value="ECO:0007669"/>
    <property type="project" value="UniProtKB-KW"/>
</dbReference>
<dbReference type="GO" id="GO:0046982">
    <property type="term" value="F:protein heterodimerization activity"/>
    <property type="evidence" value="ECO:0007669"/>
    <property type="project" value="InterPro"/>
</dbReference>
<dbReference type="GO" id="GO:0031297">
    <property type="term" value="P:replication fork processing"/>
    <property type="evidence" value="ECO:0007669"/>
    <property type="project" value="TreeGrafter"/>
</dbReference>
<evidence type="ECO:0000313" key="6">
    <source>
        <dbReference type="Proteomes" id="UP001369815"/>
    </source>
</evidence>
<keyword evidence="2" id="KW-0227">DNA damage</keyword>
<evidence type="ECO:0000256" key="4">
    <source>
        <dbReference type="ARBA" id="ARBA00023204"/>
    </source>
</evidence>
<dbReference type="PANTHER" id="PTHR22980:SF0">
    <property type="entry name" value="CENTROMERE PROTEIN S"/>
    <property type="match status" value="1"/>
</dbReference>
<sequence>MADNSEEEVREVRVHSENVSLGNQLKAALWFAVGKMVDEETLRRNRNVTPQFIGALTEMVWAQIENVALDLENFSRHAGRTTINTDDVLLLARRNQDLHAIIKDFVDKQKASKAKGKSKR</sequence>
<dbReference type="Gene3D" id="1.10.20.10">
    <property type="entry name" value="Histone, subunit A"/>
    <property type="match status" value="1"/>
</dbReference>
<keyword evidence="3" id="KW-0238">DNA-binding</keyword>
<dbReference type="GO" id="GO:0006281">
    <property type="term" value="P:DNA repair"/>
    <property type="evidence" value="ECO:0007669"/>
    <property type="project" value="UniProtKB-KW"/>
</dbReference>
<dbReference type="InterPro" id="IPR029003">
    <property type="entry name" value="CENP-S/Mhf1"/>
</dbReference>
<dbReference type="CDD" id="cd22919">
    <property type="entry name" value="HFD_CENP-S"/>
    <property type="match status" value="1"/>
</dbReference>
<reference evidence="5 6" key="1">
    <citation type="journal article" date="2024" name="Front Chem Biol">
        <title>Unveiling the potential of Daldinia eschscholtzii MFLUCC 19-0629 through bioactivity and bioinformatics studies for enhanced sustainable agriculture production.</title>
        <authorList>
            <person name="Brooks S."/>
            <person name="Weaver J.A."/>
            <person name="Klomchit A."/>
            <person name="Alharthi S.A."/>
            <person name="Onlamun T."/>
            <person name="Nurani R."/>
            <person name="Vong T.K."/>
            <person name="Alberti F."/>
            <person name="Greco C."/>
        </authorList>
    </citation>
    <scope>NUCLEOTIDE SEQUENCE [LARGE SCALE GENOMIC DNA]</scope>
    <source>
        <strain evidence="5">MFLUCC 19-0629</strain>
    </source>
</reference>
<dbReference type="Proteomes" id="UP001369815">
    <property type="component" value="Unassembled WGS sequence"/>
</dbReference>
<dbReference type="GO" id="GO:0000712">
    <property type="term" value="P:resolution of meiotic recombination intermediates"/>
    <property type="evidence" value="ECO:0007669"/>
    <property type="project" value="TreeGrafter"/>
</dbReference>
<dbReference type="GO" id="GO:0003682">
    <property type="term" value="F:chromatin binding"/>
    <property type="evidence" value="ECO:0007669"/>
    <property type="project" value="TreeGrafter"/>
</dbReference>
<keyword evidence="4" id="KW-0234">DNA repair</keyword>
<gene>
    <name evidence="5" type="ORF">Daesc_006454</name>
</gene>
<protein>
    <recommendedName>
        <fullName evidence="7">Centromere protein S</fullName>
    </recommendedName>
</protein>
<evidence type="ECO:0000256" key="2">
    <source>
        <dbReference type="ARBA" id="ARBA00022763"/>
    </source>
</evidence>
<dbReference type="SUPFAM" id="SSF47113">
    <property type="entry name" value="Histone-fold"/>
    <property type="match status" value="1"/>
</dbReference>
<accession>A0AAX6MH27</accession>
<dbReference type="AlphaFoldDB" id="A0AAX6MH27"/>
<name>A0AAX6MH27_9PEZI</name>
<dbReference type="InterPro" id="IPR009072">
    <property type="entry name" value="Histone-fold"/>
</dbReference>